<dbReference type="Proteomes" id="UP000805649">
    <property type="component" value="Unassembled WGS sequence"/>
</dbReference>
<sequence>MRDLERHRKAVHEKRSLACPICPTVLRGVRNENLRRHIKTCHGPNSLAALASYPYGQT</sequence>
<proteinExistence type="predicted"/>
<accession>A0ACC3YGD2</accession>
<evidence type="ECO:0000313" key="1">
    <source>
        <dbReference type="EMBL" id="KAL0930437.1"/>
    </source>
</evidence>
<gene>
    <name evidence="1" type="ORF">CTRU02_214512</name>
</gene>
<dbReference type="EMBL" id="VUJX02000011">
    <property type="protein sequence ID" value="KAL0930437.1"/>
    <property type="molecule type" value="Genomic_DNA"/>
</dbReference>
<protein>
    <submittedName>
        <fullName evidence="1">Uncharacterized protein</fullName>
    </submittedName>
</protein>
<name>A0ACC3YGD2_COLTU</name>
<evidence type="ECO:0000313" key="2">
    <source>
        <dbReference type="Proteomes" id="UP000805649"/>
    </source>
</evidence>
<keyword evidence="2" id="KW-1185">Reference proteome</keyword>
<reference evidence="1 2" key="1">
    <citation type="journal article" date="2020" name="Phytopathology">
        <title>Genome Sequence Resources of Colletotrichum truncatum, C. plurivorum, C. musicola, and C. sojae: Four Species Pathogenic to Soybean (Glycine max).</title>
        <authorList>
            <person name="Rogerio F."/>
            <person name="Boufleur T.R."/>
            <person name="Ciampi-Guillardi M."/>
            <person name="Sukno S.A."/>
            <person name="Thon M.R."/>
            <person name="Massola Junior N.S."/>
            <person name="Baroncelli R."/>
        </authorList>
    </citation>
    <scope>NUCLEOTIDE SEQUENCE [LARGE SCALE GENOMIC DNA]</scope>
    <source>
        <strain evidence="1 2">CMES1059</strain>
    </source>
</reference>
<comment type="caution">
    <text evidence="1">The sequence shown here is derived from an EMBL/GenBank/DDBJ whole genome shotgun (WGS) entry which is preliminary data.</text>
</comment>
<organism evidence="1 2">
    <name type="scientific">Colletotrichum truncatum</name>
    <name type="common">Anthracnose fungus</name>
    <name type="synonym">Colletotrichum capsici</name>
    <dbReference type="NCBI Taxonomy" id="5467"/>
    <lineage>
        <taxon>Eukaryota</taxon>
        <taxon>Fungi</taxon>
        <taxon>Dikarya</taxon>
        <taxon>Ascomycota</taxon>
        <taxon>Pezizomycotina</taxon>
        <taxon>Sordariomycetes</taxon>
        <taxon>Hypocreomycetidae</taxon>
        <taxon>Glomerellales</taxon>
        <taxon>Glomerellaceae</taxon>
        <taxon>Colletotrichum</taxon>
        <taxon>Colletotrichum truncatum species complex</taxon>
    </lineage>
</organism>